<dbReference type="InterPro" id="IPR004518">
    <property type="entry name" value="MazG-like_dom"/>
</dbReference>
<dbReference type="Pfam" id="PF00590">
    <property type="entry name" value="TP_methylase"/>
    <property type="match status" value="1"/>
</dbReference>
<dbReference type="CDD" id="cd11723">
    <property type="entry name" value="YabN_N_like"/>
    <property type="match status" value="1"/>
</dbReference>
<protein>
    <submittedName>
        <fullName evidence="3">Unannotated protein</fullName>
    </submittedName>
</protein>
<sequence>MSSSDRPVVEIVGLGPAGSEHVSRHTLDRIAAHRHRWLRTAVHPSAVVVGDAATFDDLYESADSFDDVYSSIVERLVQAAREHGEILYAVPGSPLILERTVRALIDDERIRCVVNPAMGFLEMAWSRLGIDPVEEKVTLIDGHTFAASAAGVEGPMLVAHCHANWVLSEIKLSAEDTVDASNDDDQVVILHHLGLPDEQVLSVRWSELDRTVEADHLTSIYVPALTVPVGSELVSFHRLARTLRERCPWDREQTHRSLVTYLLEETHEVVDAILALDPDDPSTDEHLAEELGDLLYQIEFHAAIAEEEGRFTMGDVARGINDKLVRRHPHVFGGETGDDLVASWDAIKKAEKREKGISDGPFDGIPSSSGSLAYAAAVLKKAAKAGLHIEVAPLPPGLDLELGELLLAVVAECRRRGLDPEVVLRDVTNVRRRNAETPDTR</sequence>
<dbReference type="AlphaFoldDB" id="A0A6J6DKT0"/>
<dbReference type="GO" id="GO:0046081">
    <property type="term" value="P:dUTP catabolic process"/>
    <property type="evidence" value="ECO:0007669"/>
    <property type="project" value="TreeGrafter"/>
</dbReference>
<dbReference type="InterPro" id="IPR035996">
    <property type="entry name" value="4pyrrol_Methylase_sf"/>
</dbReference>
<dbReference type="PANTHER" id="PTHR30522">
    <property type="entry name" value="NUCLEOSIDE TRIPHOSPHATE PYROPHOSPHOHYDROLASE"/>
    <property type="match status" value="1"/>
</dbReference>
<accession>A0A6J6DKT0</accession>
<name>A0A6J6DKT0_9ZZZZ</name>
<dbReference type="SUPFAM" id="SSF53790">
    <property type="entry name" value="Tetrapyrrole methylase"/>
    <property type="match status" value="1"/>
</dbReference>
<gene>
    <name evidence="3" type="ORF">UFOPK1722_00021</name>
</gene>
<dbReference type="GO" id="GO:0046061">
    <property type="term" value="P:dATP catabolic process"/>
    <property type="evidence" value="ECO:0007669"/>
    <property type="project" value="TreeGrafter"/>
</dbReference>
<dbReference type="Pfam" id="PF03819">
    <property type="entry name" value="MazG"/>
    <property type="match status" value="1"/>
</dbReference>
<dbReference type="InterPro" id="IPR035013">
    <property type="entry name" value="YabN_N"/>
</dbReference>
<dbReference type="GO" id="GO:0006203">
    <property type="term" value="P:dGTP catabolic process"/>
    <property type="evidence" value="ECO:0007669"/>
    <property type="project" value="TreeGrafter"/>
</dbReference>
<dbReference type="GO" id="GO:0046052">
    <property type="term" value="P:UTP catabolic process"/>
    <property type="evidence" value="ECO:0007669"/>
    <property type="project" value="TreeGrafter"/>
</dbReference>
<dbReference type="GO" id="GO:0008168">
    <property type="term" value="F:methyltransferase activity"/>
    <property type="evidence" value="ECO:0007669"/>
    <property type="project" value="InterPro"/>
</dbReference>
<evidence type="ECO:0000259" key="1">
    <source>
        <dbReference type="Pfam" id="PF00590"/>
    </source>
</evidence>
<dbReference type="InterPro" id="IPR011551">
    <property type="entry name" value="NTP_PyrPHydrolase_MazG"/>
</dbReference>
<dbReference type="CDD" id="cd11528">
    <property type="entry name" value="NTP-PPase_MazG_Nterm"/>
    <property type="match status" value="1"/>
</dbReference>
<dbReference type="EMBL" id="CAEZTS010000001">
    <property type="protein sequence ID" value="CAB4564701.1"/>
    <property type="molecule type" value="Genomic_DNA"/>
</dbReference>
<dbReference type="GO" id="GO:0047429">
    <property type="term" value="F:nucleoside triphosphate diphosphatase activity"/>
    <property type="evidence" value="ECO:0007669"/>
    <property type="project" value="TreeGrafter"/>
</dbReference>
<proteinExistence type="predicted"/>
<dbReference type="InterPro" id="IPR048015">
    <property type="entry name" value="NTP-PPase_MazG-like_N"/>
</dbReference>
<dbReference type="SUPFAM" id="SSF101386">
    <property type="entry name" value="all-alpha NTP pyrophosphatases"/>
    <property type="match status" value="1"/>
</dbReference>
<dbReference type="PANTHER" id="PTHR30522:SF0">
    <property type="entry name" value="NUCLEOSIDE TRIPHOSPHATE PYROPHOSPHOHYDROLASE"/>
    <property type="match status" value="1"/>
</dbReference>
<reference evidence="3" key="1">
    <citation type="submission" date="2020-05" db="EMBL/GenBank/DDBJ databases">
        <authorList>
            <person name="Chiriac C."/>
            <person name="Salcher M."/>
            <person name="Ghai R."/>
            <person name="Kavagutti S V."/>
        </authorList>
    </citation>
    <scope>NUCLEOTIDE SEQUENCE</scope>
</reference>
<feature type="domain" description="Tetrapyrrole methylase" evidence="1">
    <location>
        <begin position="11"/>
        <end position="208"/>
    </location>
</feature>
<dbReference type="GO" id="GO:0046047">
    <property type="term" value="P:TTP catabolic process"/>
    <property type="evidence" value="ECO:0007669"/>
    <property type="project" value="TreeGrafter"/>
</dbReference>
<evidence type="ECO:0000259" key="2">
    <source>
        <dbReference type="Pfam" id="PF03819"/>
    </source>
</evidence>
<dbReference type="Gene3D" id="1.10.287.1080">
    <property type="entry name" value="MazG-like"/>
    <property type="match status" value="1"/>
</dbReference>
<dbReference type="InterPro" id="IPR000878">
    <property type="entry name" value="4pyrrol_Mease"/>
</dbReference>
<organism evidence="3">
    <name type="scientific">freshwater metagenome</name>
    <dbReference type="NCBI Taxonomy" id="449393"/>
    <lineage>
        <taxon>unclassified sequences</taxon>
        <taxon>metagenomes</taxon>
        <taxon>ecological metagenomes</taxon>
    </lineage>
</organism>
<feature type="domain" description="NTP pyrophosphohydrolase MazG-like" evidence="2">
    <location>
        <begin position="253"/>
        <end position="332"/>
    </location>
</feature>
<evidence type="ECO:0000313" key="3">
    <source>
        <dbReference type="EMBL" id="CAB4564701.1"/>
    </source>
</evidence>
<dbReference type="GO" id="GO:0046076">
    <property type="term" value="P:dTTP catabolic process"/>
    <property type="evidence" value="ECO:0007669"/>
    <property type="project" value="TreeGrafter"/>
</dbReference>